<organism evidence="6 7">
    <name type="scientific">Salegentibacter echinorum</name>
    <dbReference type="NCBI Taxonomy" id="1073325"/>
    <lineage>
        <taxon>Bacteria</taxon>
        <taxon>Pseudomonadati</taxon>
        <taxon>Bacteroidota</taxon>
        <taxon>Flavobacteriia</taxon>
        <taxon>Flavobacteriales</taxon>
        <taxon>Flavobacteriaceae</taxon>
        <taxon>Salegentibacter</taxon>
    </lineage>
</organism>
<evidence type="ECO:0000256" key="2">
    <source>
        <dbReference type="ARBA" id="ARBA00022723"/>
    </source>
</evidence>
<keyword evidence="2" id="KW-0479">Metal-binding</keyword>
<feature type="domain" description="Sulfatase N-terminal" evidence="5">
    <location>
        <begin position="37"/>
        <end position="409"/>
    </location>
</feature>
<dbReference type="AlphaFoldDB" id="A0A1M5FRS2"/>
<accession>A0A1M5FRS2</accession>
<dbReference type="PROSITE" id="PS51257">
    <property type="entry name" value="PROKAR_LIPOPROTEIN"/>
    <property type="match status" value="1"/>
</dbReference>
<evidence type="ECO:0000313" key="7">
    <source>
        <dbReference type="Proteomes" id="UP000183945"/>
    </source>
</evidence>
<dbReference type="Pfam" id="PF00884">
    <property type="entry name" value="Sulfatase"/>
    <property type="match status" value="1"/>
</dbReference>
<dbReference type="EMBL" id="FQVT01000003">
    <property type="protein sequence ID" value="SHF93872.1"/>
    <property type="molecule type" value="Genomic_DNA"/>
</dbReference>
<name>A0A1M5FRS2_SALEC</name>
<dbReference type="PANTHER" id="PTHR42693">
    <property type="entry name" value="ARYLSULFATASE FAMILY MEMBER"/>
    <property type="match status" value="1"/>
</dbReference>
<keyword evidence="3" id="KW-0378">Hydrolase</keyword>
<keyword evidence="7" id="KW-1185">Reference proteome</keyword>
<dbReference type="Gene3D" id="3.40.720.10">
    <property type="entry name" value="Alkaline Phosphatase, subunit A"/>
    <property type="match status" value="1"/>
</dbReference>
<evidence type="ECO:0000313" key="6">
    <source>
        <dbReference type="EMBL" id="SHF93872.1"/>
    </source>
</evidence>
<protein>
    <submittedName>
        <fullName evidence="6">Arylsulfatase</fullName>
    </submittedName>
</protein>
<keyword evidence="4" id="KW-0106">Calcium</keyword>
<evidence type="ECO:0000256" key="3">
    <source>
        <dbReference type="ARBA" id="ARBA00022801"/>
    </source>
</evidence>
<evidence type="ECO:0000259" key="5">
    <source>
        <dbReference type="Pfam" id="PF00884"/>
    </source>
</evidence>
<dbReference type="SUPFAM" id="SSF53649">
    <property type="entry name" value="Alkaline phosphatase-like"/>
    <property type="match status" value="1"/>
</dbReference>
<dbReference type="InterPro" id="IPR024607">
    <property type="entry name" value="Sulfatase_CS"/>
</dbReference>
<dbReference type="STRING" id="1073325.SAMN05444483_103305"/>
<comment type="similarity">
    <text evidence="1">Belongs to the sulfatase family.</text>
</comment>
<dbReference type="GO" id="GO:0046872">
    <property type="term" value="F:metal ion binding"/>
    <property type="evidence" value="ECO:0007669"/>
    <property type="project" value="UniProtKB-KW"/>
</dbReference>
<dbReference type="CDD" id="cd16145">
    <property type="entry name" value="ARS_like"/>
    <property type="match status" value="1"/>
</dbReference>
<evidence type="ECO:0000256" key="4">
    <source>
        <dbReference type="ARBA" id="ARBA00022837"/>
    </source>
</evidence>
<dbReference type="Proteomes" id="UP000183945">
    <property type="component" value="Unassembled WGS sequence"/>
</dbReference>
<gene>
    <name evidence="6" type="ORF">SAMN05444483_103305</name>
</gene>
<proteinExistence type="inferred from homology"/>
<dbReference type="InterPro" id="IPR050738">
    <property type="entry name" value="Sulfatase"/>
</dbReference>
<dbReference type="InterPro" id="IPR000917">
    <property type="entry name" value="Sulfatase_N"/>
</dbReference>
<evidence type="ECO:0000256" key="1">
    <source>
        <dbReference type="ARBA" id="ARBA00008779"/>
    </source>
</evidence>
<sequence length="530" mass="60315">MKENISIFFIPLFLSFSLVSCENKTKTGIGEASKKKPNIIYILADDLGYGELGAYGQDKIETPNLDALAENGMVFSQHYSGAPVCAPARFMLLTGKHAGNAYIRGNDEWSERGKVWDYKEVIKDSTLEGQRPIPDSISFFPEKLQEIGYATGMNGKWGLGAPHTNSIPNKKGFDFFYGYNCQRQAHTYYPVHLYRNENRVYLNNDTIAPDRELAPGADPNNSESYVDYTLQDYAPDLMFDEMIGWISEQKDNPFFFYWASPIPHNPIQAPQKWVNYYKKKFGAEEPYLGSKGYFPNQFPRAAYAAQISYLDENVGKLVKYLKENNLYQNTLIMFTSDNGVTYTGGTDGSFFNSSGEFGEEYGKAKGFLYEGGIRVPMIVSWPNKIKPGSKTDLISAQYDVLATLSEITGFEKPSDTDGISFLPTLLQNEEAQKEHEFLFWEYPEYGGQVAIRMGEWKVVRQNLKNKKRPTLELYNLVKDPQEKNNVASEYPKIIEKATKIFKKEHSDAQIERFRIPQVENGLLENNEKPS</sequence>
<dbReference type="OrthoDB" id="9765065at2"/>
<dbReference type="GO" id="GO:0004065">
    <property type="term" value="F:arylsulfatase activity"/>
    <property type="evidence" value="ECO:0007669"/>
    <property type="project" value="TreeGrafter"/>
</dbReference>
<dbReference type="InterPro" id="IPR017850">
    <property type="entry name" value="Alkaline_phosphatase_core_sf"/>
</dbReference>
<dbReference type="PROSITE" id="PS00523">
    <property type="entry name" value="SULFATASE_1"/>
    <property type="match status" value="1"/>
</dbReference>
<reference evidence="7" key="1">
    <citation type="submission" date="2016-11" db="EMBL/GenBank/DDBJ databases">
        <authorList>
            <person name="Varghese N."/>
            <person name="Submissions S."/>
        </authorList>
    </citation>
    <scope>NUCLEOTIDE SEQUENCE [LARGE SCALE GENOMIC DNA]</scope>
    <source>
        <strain evidence="7">DSM 24579</strain>
    </source>
</reference>
<dbReference type="PANTHER" id="PTHR42693:SF53">
    <property type="entry name" value="ENDO-4-O-SULFATASE"/>
    <property type="match status" value="1"/>
</dbReference>
<dbReference type="Gene3D" id="3.30.1120.10">
    <property type="match status" value="1"/>
</dbReference>
<dbReference type="RefSeq" id="WP_072878430.1">
    <property type="nucleotide sequence ID" value="NZ_FQVT01000003.1"/>
</dbReference>